<feature type="domain" description="Major facilitator superfamily (MFS) profile" evidence="10">
    <location>
        <begin position="10"/>
        <end position="484"/>
    </location>
</feature>
<dbReference type="GO" id="GO:0005351">
    <property type="term" value="F:carbohydrate:proton symporter activity"/>
    <property type="evidence" value="ECO:0007669"/>
    <property type="project" value="TreeGrafter"/>
</dbReference>
<dbReference type="InterPro" id="IPR036259">
    <property type="entry name" value="MFS_trans_sf"/>
</dbReference>
<feature type="transmembrane region" description="Helical" evidence="9">
    <location>
        <begin position="391"/>
        <end position="419"/>
    </location>
</feature>
<evidence type="ECO:0000259" key="10">
    <source>
        <dbReference type="PROSITE" id="PS50850"/>
    </source>
</evidence>
<keyword evidence="12" id="KW-1185">Reference proteome</keyword>
<dbReference type="PANTHER" id="PTHR48022">
    <property type="entry name" value="PLASTIDIC GLUCOSE TRANSPORTER 4"/>
    <property type="match status" value="1"/>
</dbReference>
<proteinExistence type="inferred from homology"/>
<keyword evidence="3 8" id="KW-0813">Transport</keyword>
<evidence type="ECO:0000313" key="12">
    <source>
        <dbReference type="Proteomes" id="UP000019377"/>
    </source>
</evidence>
<dbReference type="HOGENOM" id="CLU_001265_30_12_1"/>
<gene>
    <name evidence="11" type="ORF">PSEUBRA_SCAF19g03251</name>
</gene>
<dbReference type="RefSeq" id="XP_016292977.1">
    <property type="nucleotide sequence ID" value="XM_016435558.1"/>
</dbReference>
<organism evidence="11 12">
    <name type="scientific">Kalmanozyma brasiliensis (strain GHG001)</name>
    <name type="common">Yeast</name>
    <name type="synonym">Pseudozyma brasiliensis</name>
    <dbReference type="NCBI Taxonomy" id="1365824"/>
    <lineage>
        <taxon>Eukaryota</taxon>
        <taxon>Fungi</taxon>
        <taxon>Dikarya</taxon>
        <taxon>Basidiomycota</taxon>
        <taxon>Ustilaginomycotina</taxon>
        <taxon>Ustilaginomycetes</taxon>
        <taxon>Ustilaginales</taxon>
        <taxon>Ustilaginaceae</taxon>
        <taxon>Kalmanozyma</taxon>
    </lineage>
</organism>
<evidence type="ECO:0000256" key="7">
    <source>
        <dbReference type="ARBA" id="ARBA00049119"/>
    </source>
</evidence>
<evidence type="ECO:0000256" key="6">
    <source>
        <dbReference type="ARBA" id="ARBA00023136"/>
    </source>
</evidence>
<dbReference type="OrthoDB" id="8120565at2759"/>
<dbReference type="InterPro" id="IPR005829">
    <property type="entry name" value="Sugar_transporter_CS"/>
</dbReference>
<dbReference type="PRINTS" id="PR00171">
    <property type="entry name" value="SUGRTRNSPORT"/>
</dbReference>
<dbReference type="PROSITE" id="PS00216">
    <property type="entry name" value="SUGAR_TRANSPORT_1"/>
    <property type="match status" value="2"/>
</dbReference>
<dbReference type="InterPro" id="IPR050360">
    <property type="entry name" value="MFS_Sugar_Transporters"/>
</dbReference>
<feature type="transmembrane region" description="Helical" evidence="9">
    <location>
        <begin position="431"/>
        <end position="450"/>
    </location>
</feature>
<evidence type="ECO:0000256" key="3">
    <source>
        <dbReference type="ARBA" id="ARBA00022448"/>
    </source>
</evidence>
<evidence type="ECO:0000256" key="2">
    <source>
        <dbReference type="ARBA" id="ARBA00010992"/>
    </source>
</evidence>
<evidence type="ECO:0000256" key="9">
    <source>
        <dbReference type="SAM" id="Phobius"/>
    </source>
</evidence>
<feature type="transmembrane region" description="Helical" evidence="9">
    <location>
        <begin position="462"/>
        <end position="480"/>
    </location>
</feature>
<dbReference type="OMA" id="EQSYLCY"/>
<protein>
    <recommendedName>
        <fullName evidence="10">Major facilitator superfamily (MFS) profile domain-containing protein</fullName>
    </recommendedName>
</protein>
<dbReference type="GeneID" id="27418184"/>
<dbReference type="Proteomes" id="UP000019377">
    <property type="component" value="Unassembled WGS sequence"/>
</dbReference>
<evidence type="ECO:0000256" key="5">
    <source>
        <dbReference type="ARBA" id="ARBA00022989"/>
    </source>
</evidence>
<evidence type="ECO:0000313" key="11">
    <source>
        <dbReference type="EMBL" id="EST07988.1"/>
    </source>
</evidence>
<feature type="transmembrane region" description="Helical" evidence="9">
    <location>
        <begin position="96"/>
        <end position="112"/>
    </location>
</feature>
<dbReference type="InterPro" id="IPR005828">
    <property type="entry name" value="MFS_sugar_transport-like"/>
</dbReference>
<keyword evidence="6 9" id="KW-0472">Membrane</keyword>
<dbReference type="PANTHER" id="PTHR48022:SF7">
    <property type="entry name" value="MAJOR FACILITATOR SUPERFAMILY (MFS) PROFILE DOMAIN-CONTAINING PROTEIN-RELATED"/>
    <property type="match status" value="1"/>
</dbReference>
<comment type="similarity">
    <text evidence="2 8">Belongs to the major facilitator superfamily. Sugar transporter (TC 2.A.1.1) family.</text>
</comment>
<feature type="transmembrane region" description="Helical" evidence="9">
    <location>
        <begin position="320"/>
        <end position="342"/>
    </location>
</feature>
<comment type="subcellular location">
    <subcellularLocation>
        <location evidence="1">Membrane</location>
        <topology evidence="1">Multi-pass membrane protein</topology>
    </subcellularLocation>
</comment>
<dbReference type="AlphaFoldDB" id="V5EX47"/>
<comment type="catalytic activity">
    <reaction evidence="7">
        <text>myo-inositol(out) + H(+)(out) = myo-inositol(in) + H(+)(in)</text>
        <dbReference type="Rhea" id="RHEA:60364"/>
        <dbReference type="ChEBI" id="CHEBI:15378"/>
        <dbReference type="ChEBI" id="CHEBI:17268"/>
    </reaction>
</comment>
<feature type="transmembrane region" description="Helical" evidence="9">
    <location>
        <begin position="286"/>
        <end position="308"/>
    </location>
</feature>
<dbReference type="InterPro" id="IPR003663">
    <property type="entry name" value="Sugar/inositol_transpt"/>
</dbReference>
<dbReference type="SUPFAM" id="SSF103473">
    <property type="entry name" value="MFS general substrate transporter"/>
    <property type="match status" value="1"/>
</dbReference>
<reference evidence="12" key="1">
    <citation type="journal article" date="2013" name="Genome Announc.">
        <title>Draft genome sequence of Pseudozyma brasiliensis sp. nov. strain GHG001, a high producer of endo-1,4-xylanase isolated from an insect pest of sugarcane.</title>
        <authorList>
            <person name="Oliveira J.V.D.C."/>
            <person name="dos Santos R.A.C."/>
            <person name="Borges T.A."/>
            <person name="Riano-Pachon D.M."/>
            <person name="Goldman G.H."/>
        </authorList>
    </citation>
    <scope>NUCLEOTIDE SEQUENCE [LARGE SCALE GENOMIC DNA]</scope>
    <source>
        <strain evidence="12">GHG001</strain>
    </source>
</reference>
<feature type="transmembrane region" description="Helical" evidence="9">
    <location>
        <begin position="155"/>
        <end position="180"/>
    </location>
</feature>
<evidence type="ECO:0000256" key="8">
    <source>
        <dbReference type="RuleBase" id="RU003346"/>
    </source>
</evidence>
<dbReference type="PROSITE" id="PS00217">
    <property type="entry name" value="SUGAR_TRANSPORT_2"/>
    <property type="match status" value="1"/>
</dbReference>
<feature type="transmembrane region" description="Helical" evidence="9">
    <location>
        <begin position="69"/>
        <end position="89"/>
    </location>
</feature>
<dbReference type="eggNOG" id="KOG0254">
    <property type="taxonomic scope" value="Eukaryota"/>
</dbReference>
<dbReference type="EMBL" id="KI545861">
    <property type="protein sequence ID" value="EST07988.1"/>
    <property type="molecule type" value="Genomic_DNA"/>
</dbReference>
<dbReference type="InterPro" id="IPR020846">
    <property type="entry name" value="MFS_dom"/>
</dbReference>
<dbReference type="PROSITE" id="PS50850">
    <property type="entry name" value="MFS"/>
    <property type="match status" value="1"/>
</dbReference>
<name>V5EX47_KALBG</name>
<dbReference type="Gene3D" id="1.20.1250.20">
    <property type="entry name" value="MFS general substrate transporter like domains"/>
    <property type="match status" value="1"/>
</dbReference>
<dbReference type="NCBIfam" id="TIGR00879">
    <property type="entry name" value="SP"/>
    <property type="match status" value="1"/>
</dbReference>
<accession>V5EX47</accession>
<dbReference type="FunFam" id="1.20.1250.20:FF:000026">
    <property type="entry name" value="MFS quinate transporter QutD"/>
    <property type="match status" value="1"/>
</dbReference>
<evidence type="ECO:0000256" key="4">
    <source>
        <dbReference type="ARBA" id="ARBA00022692"/>
    </source>
</evidence>
<evidence type="ECO:0000256" key="1">
    <source>
        <dbReference type="ARBA" id="ARBA00004141"/>
    </source>
</evidence>
<sequence>MGRITNIYALTALASIGGLLFGFDVSSMSAIITTPNYLVFFGSPSATVPCATRPGALCNPGPSAGLQGIITASMSAGALVSSLLSGLVADHFGRRPAIFLGCILWIIGSLLLCTVQNVVILIIGRVLGGACVGLCSAQVPVYLSELAPPRLRGRLIGCVQWGIAWGICGFWCISVAAGFIGNRIDGEQDGRSTMSFRLPWGLRLVPATVLMVLVPMMPESPRYLIAKGRNDEALGILAKVHAKGDTSSASVQKEYHEIVRDIEESQADGSGYVDLFRGGNLWRTHIALFVQIWSSLTGLNIMTFYMTYVCQMAGLLGTSALVLTGFQYVVLVIMTIPAMLWVDRLGRRPLLLIGSTIMAICLFSIAALMSTRGHPWPDSPNAVVSWKVDGLASHIILFFSYLFVAAFAPTWGPVSWIYVPELIGNRLRSKAGSLATAAGWMFNFALGYAVPPAFHNVRWKTYVIFGCFCVAMTVHVALVFPETAGRSLEEVEEIFASGVPAWRTRARSTRIVDVGGDATRGSDEDKLDSSVI</sequence>
<dbReference type="STRING" id="1365824.V5EX47"/>
<keyword evidence="5 9" id="KW-1133">Transmembrane helix</keyword>
<feature type="transmembrane region" description="Helical" evidence="9">
    <location>
        <begin position="349"/>
        <end position="371"/>
    </location>
</feature>
<dbReference type="GO" id="GO:0016020">
    <property type="term" value="C:membrane"/>
    <property type="evidence" value="ECO:0007669"/>
    <property type="project" value="UniProtKB-SubCell"/>
</dbReference>
<dbReference type="Pfam" id="PF00083">
    <property type="entry name" value="Sugar_tr"/>
    <property type="match status" value="1"/>
</dbReference>
<keyword evidence="4 9" id="KW-0812">Transmembrane</keyword>